<keyword evidence="2 3" id="KW-0975">Bacterial flagellum</keyword>
<dbReference type="InterPro" id="IPR046358">
    <property type="entry name" value="Flagellin_C"/>
</dbReference>
<protein>
    <recommendedName>
        <fullName evidence="3">Flagellin</fullName>
    </recommendedName>
</protein>
<dbReference type="Proteomes" id="UP000311605">
    <property type="component" value="Unassembled WGS sequence"/>
</dbReference>
<dbReference type="PANTHER" id="PTHR42792:SF1">
    <property type="entry name" value="FLAGELLAR HOOK-ASSOCIATED PROTEIN 3"/>
    <property type="match status" value="1"/>
</dbReference>
<keyword evidence="6" id="KW-0969">Cilium</keyword>
<accession>A0A5C4XS24</accession>
<evidence type="ECO:0000256" key="2">
    <source>
        <dbReference type="ARBA" id="ARBA00023143"/>
    </source>
</evidence>
<evidence type="ECO:0000259" key="4">
    <source>
        <dbReference type="Pfam" id="PF00669"/>
    </source>
</evidence>
<dbReference type="Gene3D" id="1.20.1330.10">
    <property type="entry name" value="f41 fragment of flagellin, N-terminal domain"/>
    <property type="match status" value="1"/>
</dbReference>
<reference evidence="6 7" key="1">
    <citation type="submission" date="2019-06" db="EMBL/GenBank/DDBJ databases">
        <title>The draft genome of Rhizobium smilacinae PTYR-5.</title>
        <authorList>
            <person name="Liu L."/>
            <person name="Li L."/>
            <person name="Zhang X."/>
        </authorList>
    </citation>
    <scope>NUCLEOTIDE SEQUENCE [LARGE SCALE GENOMIC DNA]</scope>
    <source>
        <strain evidence="6 7">PTYR-5</strain>
    </source>
</reference>
<dbReference type="InterPro" id="IPR001029">
    <property type="entry name" value="Flagellin_N"/>
</dbReference>
<dbReference type="SUPFAM" id="SSF64518">
    <property type="entry name" value="Phase 1 flagellin"/>
    <property type="match status" value="1"/>
</dbReference>
<dbReference type="GO" id="GO:0009288">
    <property type="term" value="C:bacterial-type flagellum"/>
    <property type="evidence" value="ECO:0007669"/>
    <property type="project" value="UniProtKB-SubCell"/>
</dbReference>
<dbReference type="EMBL" id="VDMN01000001">
    <property type="protein sequence ID" value="TNM66067.1"/>
    <property type="molecule type" value="Genomic_DNA"/>
</dbReference>
<dbReference type="GO" id="GO:0005576">
    <property type="term" value="C:extracellular region"/>
    <property type="evidence" value="ECO:0007669"/>
    <property type="project" value="UniProtKB-SubCell"/>
</dbReference>
<sequence length="342" mass="36100">MKTTSISSLAISQSMQSTVSTAMTEITKLQDEAVTGTYSDVGLELGTRTSTSLDYSRESSRLKSVIASNSFAETRMEGSQLALTNISDAGQTLLDALTALSGNSDVNSLKVSADSAKSVLENFVSYANTAVNGEYLFSGISTDVQTFDDDFIDNVTDDFNTAFGAFRTANGIASPSDVTATQMSQFLSDYETSFDWASWTNASDTVMMTRISSSETVPTSTSANSEGFKNLVLASVIASQLSNAGLGSGALSVVSQKATQYAGTAISGVTAQQSAIGLSQERIDKANTYMNNQITIIDTQLTGLVGVDTEEASVRLSTLLNQVETSYSITSRILGLSLADYL</sequence>
<dbReference type="GO" id="GO:0005198">
    <property type="term" value="F:structural molecule activity"/>
    <property type="evidence" value="ECO:0007669"/>
    <property type="project" value="UniProtKB-UniRule"/>
</dbReference>
<feature type="domain" description="Flagellin N-terminal" evidence="4">
    <location>
        <begin position="6"/>
        <end position="142"/>
    </location>
</feature>
<keyword evidence="3" id="KW-0964">Secreted</keyword>
<feature type="domain" description="Flagellin C-terminal" evidence="5">
    <location>
        <begin position="260"/>
        <end position="340"/>
    </location>
</feature>
<evidence type="ECO:0000256" key="3">
    <source>
        <dbReference type="RuleBase" id="RU362073"/>
    </source>
</evidence>
<evidence type="ECO:0000313" key="6">
    <source>
        <dbReference type="EMBL" id="TNM66067.1"/>
    </source>
</evidence>
<evidence type="ECO:0000313" key="7">
    <source>
        <dbReference type="Proteomes" id="UP000311605"/>
    </source>
</evidence>
<keyword evidence="6" id="KW-0282">Flagellum</keyword>
<comment type="function">
    <text evidence="3">Flagellin is the subunit protein which polymerizes to form the filaments of bacterial flagella.</text>
</comment>
<comment type="caution">
    <text evidence="6">The sequence shown here is derived from an EMBL/GenBank/DDBJ whole genome shotgun (WGS) entry which is preliminary data.</text>
</comment>
<dbReference type="AlphaFoldDB" id="A0A5C4XS24"/>
<name>A0A5C4XS24_9HYPH</name>
<evidence type="ECO:0000256" key="1">
    <source>
        <dbReference type="ARBA" id="ARBA00005709"/>
    </source>
</evidence>
<proteinExistence type="inferred from homology"/>
<comment type="similarity">
    <text evidence="1 3">Belongs to the bacterial flagellin family.</text>
</comment>
<dbReference type="InterPro" id="IPR001492">
    <property type="entry name" value="Flagellin"/>
</dbReference>
<gene>
    <name evidence="6" type="ORF">FHP24_07575</name>
</gene>
<dbReference type="RefSeq" id="WP_139675078.1">
    <property type="nucleotide sequence ID" value="NZ_VDMN01000001.1"/>
</dbReference>
<dbReference type="Pfam" id="PF00700">
    <property type="entry name" value="Flagellin_C"/>
    <property type="match status" value="1"/>
</dbReference>
<keyword evidence="7" id="KW-1185">Reference proteome</keyword>
<dbReference type="PANTHER" id="PTHR42792">
    <property type="entry name" value="FLAGELLIN"/>
    <property type="match status" value="1"/>
</dbReference>
<evidence type="ECO:0000259" key="5">
    <source>
        <dbReference type="Pfam" id="PF00700"/>
    </source>
</evidence>
<dbReference type="NCBIfam" id="NF004669">
    <property type="entry name" value="PRK06008.1"/>
    <property type="match status" value="1"/>
</dbReference>
<keyword evidence="6" id="KW-0966">Cell projection</keyword>
<dbReference type="Pfam" id="PF00669">
    <property type="entry name" value="Flagellin_N"/>
    <property type="match status" value="1"/>
</dbReference>
<organism evidence="6 7">
    <name type="scientific">Aliirhizobium smilacinae</name>
    <dbReference type="NCBI Taxonomy" id="1395944"/>
    <lineage>
        <taxon>Bacteria</taxon>
        <taxon>Pseudomonadati</taxon>
        <taxon>Pseudomonadota</taxon>
        <taxon>Alphaproteobacteria</taxon>
        <taxon>Hyphomicrobiales</taxon>
        <taxon>Rhizobiaceae</taxon>
        <taxon>Aliirhizobium</taxon>
    </lineage>
</organism>
<dbReference type="OrthoDB" id="8004955at2"/>
<comment type="subcellular location">
    <subcellularLocation>
        <location evidence="3">Secreted</location>
    </subcellularLocation>
    <subcellularLocation>
        <location evidence="3">Bacterial flagellum</location>
    </subcellularLocation>
</comment>